<reference evidence="1" key="2">
    <citation type="submission" date="2021-04" db="EMBL/GenBank/DDBJ databases">
        <authorList>
            <person name="Podell S."/>
        </authorList>
    </citation>
    <scope>NUCLEOTIDE SEQUENCE</scope>
    <source>
        <strain evidence="1">Hildebrandi</strain>
    </source>
</reference>
<dbReference type="CDD" id="cd18809">
    <property type="entry name" value="SF1_C_RecD"/>
    <property type="match status" value="1"/>
</dbReference>
<evidence type="ECO:0000313" key="1">
    <source>
        <dbReference type="EMBL" id="KAG7371310.1"/>
    </source>
</evidence>
<reference evidence="1" key="1">
    <citation type="journal article" date="2021" name="Sci. Rep.">
        <title>Diploid genomic architecture of Nitzschia inconspicua, an elite biomass production diatom.</title>
        <authorList>
            <person name="Oliver A."/>
            <person name="Podell S."/>
            <person name="Pinowska A."/>
            <person name="Traller J.C."/>
            <person name="Smith S.R."/>
            <person name="McClure R."/>
            <person name="Beliaev A."/>
            <person name="Bohutskyi P."/>
            <person name="Hill E.A."/>
            <person name="Rabines A."/>
            <person name="Zheng H."/>
            <person name="Allen L.Z."/>
            <person name="Kuo A."/>
            <person name="Grigoriev I.V."/>
            <person name="Allen A.E."/>
            <person name="Hazlebeck D."/>
            <person name="Allen E.E."/>
        </authorList>
    </citation>
    <scope>NUCLEOTIDE SEQUENCE</scope>
    <source>
        <strain evidence="1">Hildebrandi</strain>
    </source>
</reference>
<protein>
    <recommendedName>
        <fullName evidence="3">ATP-dependent DNA helicase</fullName>
    </recommendedName>
</protein>
<evidence type="ECO:0000313" key="2">
    <source>
        <dbReference type="Proteomes" id="UP000693970"/>
    </source>
</evidence>
<accession>A0A9K3M0P1</accession>
<gene>
    <name evidence="1" type="ORF">IV203_019880</name>
</gene>
<organism evidence="1 2">
    <name type="scientific">Nitzschia inconspicua</name>
    <dbReference type="NCBI Taxonomy" id="303405"/>
    <lineage>
        <taxon>Eukaryota</taxon>
        <taxon>Sar</taxon>
        <taxon>Stramenopiles</taxon>
        <taxon>Ochrophyta</taxon>
        <taxon>Bacillariophyta</taxon>
        <taxon>Bacillariophyceae</taxon>
        <taxon>Bacillariophycidae</taxon>
        <taxon>Bacillariales</taxon>
        <taxon>Bacillariaceae</taxon>
        <taxon>Nitzschia</taxon>
    </lineage>
</organism>
<dbReference type="AlphaFoldDB" id="A0A9K3M0P1"/>
<evidence type="ECO:0008006" key="3">
    <source>
        <dbReference type="Google" id="ProtNLM"/>
    </source>
</evidence>
<comment type="caution">
    <text evidence="1">The sequence shown here is derived from an EMBL/GenBank/DDBJ whole genome shotgun (WGS) entry which is preliminary data.</text>
</comment>
<dbReference type="OrthoDB" id="10071389at2759"/>
<dbReference type="EMBL" id="JAGRRH010000004">
    <property type="protein sequence ID" value="KAG7371310.1"/>
    <property type="molecule type" value="Genomic_DNA"/>
</dbReference>
<proteinExistence type="predicted"/>
<keyword evidence="2" id="KW-1185">Reference proteome</keyword>
<sequence length="184" mass="21274">MCEFEGVIFKTGVTIESLEKIVIDGYHVWCAHVSQLESIKLKILDGLKTPDEIRFTFLKPQNITAKTLFPIPIYPEINKGTVRMWRSMKMRQFPINCANARTIHKLQGRSIDKLLINSWDYTGNWIYVALSRVRELNCLYLRLPLDHEKCRGMSEECRLPSVQGHAGIGFRHSNDNVTRDGPKR</sequence>
<name>A0A9K3M0P1_9STRA</name>
<dbReference type="Proteomes" id="UP000693970">
    <property type="component" value="Unassembled WGS sequence"/>
</dbReference>